<keyword evidence="5 7" id="KW-0804">Transcription</keyword>
<feature type="binding site" evidence="7">
    <location>
        <position position="902"/>
    </location>
    <ligand>
        <name>Zn(2+)</name>
        <dbReference type="ChEBI" id="CHEBI:29105"/>
        <label>2</label>
    </ligand>
</feature>
<dbReference type="Gene3D" id="4.10.860.120">
    <property type="entry name" value="RNA polymerase II, clamp domain"/>
    <property type="match status" value="1"/>
</dbReference>
<organism evidence="10 11">
    <name type="scientific">Methylophilus luteus</name>
    <dbReference type="NCBI Taxonomy" id="640108"/>
    <lineage>
        <taxon>Bacteria</taxon>
        <taxon>Pseudomonadati</taxon>
        <taxon>Pseudomonadota</taxon>
        <taxon>Betaproteobacteria</taxon>
        <taxon>Nitrosomonadales</taxon>
        <taxon>Methylophilaceae</taxon>
        <taxon>Methylophilus</taxon>
    </lineage>
</organism>
<keyword evidence="4 7" id="KW-0479">Metal-binding</keyword>
<comment type="catalytic activity">
    <reaction evidence="6 7 8">
        <text>RNA(n) + a ribonucleoside 5'-triphosphate = RNA(n+1) + diphosphate</text>
        <dbReference type="Rhea" id="RHEA:21248"/>
        <dbReference type="Rhea" id="RHEA-COMP:14527"/>
        <dbReference type="Rhea" id="RHEA-COMP:17342"/>
        <dbReference type="ChEBI" id="CHEBI:33019"/>
        <dbReference type="ChEBI" id="CHEBI:61557"/>
        <dbReference type="ChEBI" id="CHEBI:140395"/>
        <dbReference type="EC" id="2.7.7.6"/>
    </reaction>
</comment>
<feature type="binding site" evidence="7">
    <location>
        <position position="462"/>
    </location>
    <ligand>
        <name>Mg(2+)</name>
        <dbReference type="ChEBI" id="CHEBI:18420"/>
    </ligand>
</feature>
<keyword evidence="7" id="KW-0862">Zinc</keyword>
<dbReference type="InterPro" id="IPR044893">
    <property type="entry name" value="RNA_pol_Rpb1_clamp_domain"/>
</dbReference>
<evidence type="ECO:0000256" key="6">
    <source>
        <dbReference type="ARBA" id="ARBA00048552"/>
    </source>
</evidence>
<evidence type="ECO:0000256" key="7">
    <source>
        <dbReference type="HAMAP-Rule" id="MF_01322"/>
    </source>
</evidence>
<protein>
    <recommendedName>
        <fullName evidence="7">DNA-directed RNA polymerase subunit beta'</fullName>
        <shortName evidence="7">RNAP subunit beta'</shortName>
        <ecNumber evidence="7">2.7.7.6</ecNumber>
    </recommendedName>
    <alternativeName>
        <fullName evidence="7">RNA polymerase subunit beta'</fullName>
    </alternativeName>
    <alternativeName>
        <fullName evidence="7">Transcriptase subunit beta'</fullName>
    </alternativeName>
</protein>
<dbReference type="Gene3D" id="1.10.274.100">
    <property type="entry name" value="RNA polymerase Rpb1, domain 3"/>
    <property type="match status" value="1"/>
</dbReference>
<feature type="binding site" evidence="7">
    <location>
        <position position="88"/>
    </location>
    <ligand>
        <name>Zn(2+)</name>
        <dbReference type="ChEBI" id="CHEBI:29105"/>
        <label>1</label>
    </ligand>
</feature>
<feature type="binding site" evidence="7">
    <location>
        <position position="85"/>
    </location>
    <ligand>
        <name>Zn(2+)</name>
        <dbReference type="ChEBI" id="CHEBI:29105"/>
        <label>1</label>
    </ligand>
</feature>
<evidence type="ECO:0000256" key="5">
    <source>
        <dbReference type="ARBA" id="ARBA00023163"/>
    </source>
</evidence>
<dbReference type="EC" id="2.7.7.6" evidence="7"/>
<dbReference type="Pfam" id="PF04998">
    <property type="entry name" value="RNA_pol_Rpb1_5"/>
    <property type="match status" value="1"/>
</dbReference>
<dbReference type="InterPro" id="IPR042102">
    <property type="entry name" value="RNA_pol_Rpb1_3_sf"/>
</dbReference>
<dbReference type="Pfam" id="PF04997">
    <property type="entry name" value="RNA_pol_Rpb1_1"/>
    <property type="match status" value="1"/>
</dbReference>
<dbReference type="GO" id="GO:0003899">
    <property type="term" value="F:DNA-directed RNA polymerase activity"/>
    <property type="evidence" value="ECO:0007669"/>
    <property type="project" value="UniProtKB-EC"/>
</dbReference>
<dbReference type="Gene3D" id="1.10.40.90">
    <property type="match status" value="1"/>
</dbReference>
<keyword evidence="1 7" id="KW-0240">DNA-directed RNA polymerase</keyword>
<evidence type="ECO:0000313" key="10">
    <source>
        <dbReference type="EMBL" id="MFD0913637.1"/>
    </source>
</evidence>
<dbReference type="Gene3D" id="1.10.150.390">
    <property type="match status" value="1"/>
</dbReference>
<dbReference type="InterPro" id="IPR000722">
    <property type="entry name" value="RNA_pol_asu"/>
</dbReference>
<dbReference type="InterPro" id="IPR012754">
    <property type="entry name" value="DNA-dir_RpoC_beta_prime_bact"/>
</dbReference>
<dbReference type="InterPro" id="IPR007083">
    <property type="entry name" value="RNA_pol_Rpb1_4"/>
</dbReference>
<dbReference type="PANTHER" id="PTHR19376">
    <property type="entry name" value="DNA-DIRECTED RNA POLYMERASE"/>
    <property type="match status" value="1"/>
</dbReference>
<accession>A0ABW3F5C3</accession>
<feature type="binding site" evidence="7">
    <location>
        <position position="460"/>
    </location>
    <ligand>
        <name>Mg(2+)</name>
        <dbReference type="ChEBI" id="CHEBI:18420"/>
    </ligand>
</feature>
<evidence type="ECO:0000256" key="3">
    <source>
        <dbReference type="ARBA" id="ARBA00022695"/>
    </source>
</evidence>
<dbReference type="InterPro" id="IPR007081">
    <property type="entry name" value="RNA_pol_Rpb1_5"/>
</dbReference>
<evidence type="ECO:0000256" key="4">
    <source>
        <dbReference type="ARBA" id="ARBA00022723"/>
    </source>
</evidence>
<dbReference type="Gene3D" id="2.40.50.100">
    <property type="match status" value="3"/>
</dbReference>
<feature type="binding site" evidence="7">
    <location>
        <position position="905"/>
    </location>
    <ligand>
        <name>Zn(2+)</name>
        <dbReference type="ChEBI" id="CHEBI:29105"/>
        <label>2</label>
    </ligand>
</feature>
<keyword evidence="2 7" id="KW-0808">Transferase</keyword>
<dbReference type="EMBL" id="JBHTKB010000001">
    <property type="protein sequence ID" value="MFD0913637.1"/>
    <property type="molecule type" value="Genomic_DNA"/>
</dbReference>
<comment type="cofactor">
    <cofactor evidence="7">
        <name>Zn(2+)</name>
        <dbReference type="ChEBI" id="CHEBI:29105"/>
    </cofactor>
    <text evidence="7">Binds 2 Zn(2+) ions per subunit.</text>
</comment>
<feature type="binding site" evidence="7">
    <location>
        <position position="821"/>
    </location>
    <ligand>
        <name>Zn(2+)</name>
        <dbReference type="ChEBI" id="CHEBI:29105"/>
        <label>2</label>
    </ligand>
</feature>
<comment type="subunit">
    <text evidence="7">The RNAP catalytic core consists of 2 alpha, 1 beta, 1 beta' and 1 omega subunit. When a sigma factor is associated with the core the holoenzyme is formed, which can initiate transcription.</text>
</comment>
<feature type="binding site" evidence="7">
    <location>
        <position position="72"/>
    </location>
    <ligand>
        <name>Zn(2+)</name>
        <dbReference type="ChEBI" id="CHEBI:29105"/>
        <label>1</label>
    </ligand>
</feature>
<dbReference type="GO" id="GO:0000428">
    <property type="term" value="C:DNA-directed RNA polymerase complex"/>
    <property type="evidence" value="ECO:0007669"/>
    <property type="project" value="UniProtKB-KW"/>
</dbReference>
<feature type="binding site" evidence="7">
    <location>
        <position position="895"/>
    </location>
    <ligand>
        <name>Zn(2+)</name>
        <dbReference type="ChEBI" id="CHEBI:29105"/>
        <label>2</label>
    </ligand>
</feature>
<dbReference type="InterPro" id="IPR006592">
    <property type="entry name" value="RNA_pol_N"/>
</dbReference>
<comment type="cofactor">
    <cofactor evidence="7">
        <name>Mg(2+)</name>
        <dbReference type="ChEBI" id="CHEBI:18420"/>
    </cofactor>
    <text evidence="7">Binds 1 Mg(2+) ion per subunit.</text>
</comment>
<keyword evidence="11" id="KW-1185">Reference proteome</keyword>
<dbReference type="InterPro" id="IPR007066">
    <property type="entry name" value="RNA_pol_Rpb1_3"/>
</dbReference>
<keyword evidence="3 7" id="KW-0548">Nucleotidyltransferase</keyword>
<dbReference type="SMART" id="SM00663">
    <property type="entry name" value="RPOLA_N"/>
    <property type="match status" value="1"/>
</dbReference>
<name>A0ABW3F5C3_9PROT</name>
<dbReference type="InterPro" id="IPR038120">
    <property type="entry name" value="Rpb1_funnel_sf"/>
</dbReference>
<feature type="binding site" evidence="7">
    <location>
        <position position="464"/>
    </location>
    <ligand>
        <name>Mg(2+)</name>
        <dbReference type="ChEBI" id="CHEBI:18420"/>
    </ligand>
</feature>
<dbReference type="Pfam" id="PF05000">
    <property type="entry name" value="RNA_pol_Rpb1_4"/>
    <property type="match status" value="1"/>
</dbReference>
<evidence type="ECO:0000256" key="1">
    <source>
        <dbReference type="ARBA" id="ARBA00022478"/>
    </source>
</evidence>
<dbReference type="Pfam" id="PF04983">
    <property type="entry name" value="RNA_pol_Rpb1_3"/>
    <property type="match status" value="1"/>
</dbReference>
<evidence type="ECO:0000259" key="9">
    <source>
        <dbReference type="SMART" id="SM00663"/>
    </source>
</evidence>
<sequence>MKALLDLFKQVTQEEEFDAIKIALASPEKIRSWSYGEVKKPETINYRTFKPERDGLFCSKIFGPIKDYECLCGKYKRLKHRGVICEKCGVEVTLSKVRRERMGHIELASPVAHIWFLKSLPSRLGMVLDIALRDIERVLYFEAFIVIDPGMTPLTRGQLLTEDDYIAKVEEYGDEFNAVMGAEAIRELLRTMDINREIETLRSELSATGSEAKIKKIAKRLKVLEAFQKSGIKPEWMILEILPVLPPELRPLVPLDGGRFATSDLNDLYRRVINRNNRLKRLLELKAPEIIVRNEKRMLQEAVDSLLDNGRRGKVMTGANKRPLKSLADMIKGKGGRFRQNLLGKRVDYSGRSVIVVGPQLKLHQCGLPKKMALELFKPFIFHKLEVLGLATTIKAAKKKVEEEGPEVWDILEDVIREHPVLLNRAPTLHRLGIQAFEPVLIEGKAIQLHPLVCSAFNADFDGDQMAVHVPLSLEAQMEARTLMLASNNVLSPANGEPIIVPSQDIVLGLYYMTREKVAARGEGMIFSDIKEVQRVYDQGLIDLHARVTVRIKEFELDVAGEKTEKLNRYNTTVGRALLSEILPPGLPYSYIDKALKKKEISRLINASFRKVGIRETVIFADKLMYTGYSYATKAGISISINDMLVPPEKEQLIAAADAEVKEIEDQYVSGLVTQGERYNKVVDIWGRAGDKVADAMMKQLREEDVKDADGNVVMKDGKAVRQESFNAIYMMADSGARGSAAQVRQLAGMRGLMAKPDGSIIETPIKANFRDGLNVLQYFISTHGARKGLADTALKTANSGYLTRRLVDVTQDLVVTQIDCGTVDGLVTKALVKGGEVVEPLHDRILGRTAALDVLHPETQEVVYPAGTLLGEDEVEKIDALGIDEVKVRTALTCDTRYGICAKCYGRDLGRGKLISIGESVGVIAAQSIGEPGTQLTMRTFHIGGAVSRAASVSQVESKSNGVAGFTSTMRYVTNSRNEQIVISRNGEVVISEDNGRERERHKVPYGATLTITDGKTVKAGQALATWDPHTRPIITEYAGHVKFENVEEGVTVAKQVDEVTGLSSLVVIDPKQRAGQSKGLRPQVKLLDANGVEVKVAGTDTPVNVTFQLGCIITVKDGQEVGVGEVLARIPQESSKTRDITGGLPRVAELFEARSPKDAGMLAEVTGTVSFGKDTKGKQRLVITDLDGITSEFLIAKDKHVTAHDGQVVTKGESIVDGPADPQDILRLQGREALARYIIDEVQDVYRLQGVKINDKHIEVIVRQMLRRVRVTDAGDTGFITGEQVERADLLTENERVVAEDKRPATFEYVLLGITKASLSTDSFISAASFQETTRVLTEAAILGKRDDLRGLKENVIVGRLIPAGTGLAYHESRKRAAVASLTPNVAEPSQAMLAAEAMFAPEVVVEETAADDNTAE</sequence>
<proteinExistence type="inferred from homology"/>
<dbReference type="Gene3D" id="1.10.1790.20">
    <property type="match status" value="1"/>
</dbReference>
<comment type="caution">
    <text evidence="10">The sequence shown here is derived from an EMBL/GenBank/DDBJ whole genome shotgun (WGS) entry which is preliminary data.</text>
</comment>
<dbReference type="Proteomes" id="UP001597128">
    <property type="component" value="Unassembled WGS sequence"/>
</dbReference>
<dbReference type="PANTHER" id="PTHR19376:SF54">
    <property type="entry name" value="DNA-DIRECTED RNA POLYMERASE SUBUNIT BETA"/>
    <property type="match status" value="1"/>
</dbReference>
<dbReference type="InterPro" id="IPR007080">
    <property type="entry name" value="RNA_pol_Rpb1_1"/>
</dbReference>
<evidence type="ECO:0000256" key="8">
    <source>
        <dbReference type="RuleBase" id="RU004279"/>
    </source>
</evidence>
<comment type="similarity">
    <text evidence="7 8">Belongs to the RNA polymerase beta' chain family.</text>
</comment>
<gene>
    <name evidence="7 10" type="primary">rpoC</name>
    <name evidence="10" type="ORF">ACFQ1Z_08765</name>
</gene>
<evidence type="ECO:0000313" key="11">
    <source>
        <dbReference type="Proteomes" id="UP001597128"/>
    </source>
</evidence>
<feature type="binding site" evidence="7">
    <location>
        <position position="70"/>
    </location>
    <ligand>
        <name>Zn(2+)</name>
        <dbReference type="ChEBI" id="CHEBI:29105"/>
        <label>1</label>
    </ligand>
</feature>
<dbReference type="CDD" id="cd01609">
    <property type="entry name" value="RNAP_beta'_N"/>
    <property type="match status" value="1"/>
</dbReference>
<dbReference type="NCBIfam" id="TIGR02386">
    <property type="entry name" value="rpoC_TIGR"/>
    <property type="match status" value="1"/>
</dbReference>
<reference evidence="11" key="1">
    <citation type="journal article" date="2019" name="Int. J. Syst. Evol. Microbiol.">
        <title>The Global Catalogue of Microorganisms (GCM) 10K type strain sequencing project: providing services to taxonomists for standard genome sequencing and annotation.</title>
        <authorList>
            <consortium name="The Broad Institute Genomics Platform"/>
            <consortium name="The Broad Institute Genome Sequencing Center for Infectious Disease"/>
            <person name="Wu L."/>
            <person name="Ma J."/>
        </authorList>
    </citation>
    <scope>NUCLEOTIDE SEQUENCE [LARGE SCALE GENOMIC DNA]</scope>
    <source>
        <strain evidence="11">CCUG 58412</strain>
    </source>
</reference>
<dbReference type="Gene3D" id="2.40.40.20">
    <property type="match status" value="1"/>
</dbReference>
<feature type="domain" description="RNA polymerase N-terminal" evidence="9">
    <location>
        <begin position="235"/>
        <end position="514"/>
    </location>
</feature>
<dbReference type="SUPFAM" id="SSF64484">
    <property type="entry name" value="beta and beta-prime subunits of DNA dependent RNA-polymerase"/>
    <property type="match status" value="1"/>
</dbReference>
<dbReference type="CDD" id="cd02655">
    <property type="entry name" value="RNAP_beta'_C"/>
    <property type="match status" value="1"/>
</dbReference>
<keyword evidence="7" id="KW-0460">Magnesium</keyword>
<dbReference type="Gene3D" id="1.10.132.30">
    <property type="match status" value="1"/>
</dbReference>
<dbReference type="RefSeq" id="WP_379057017.1">
    <property type="nucleotide sequence ID" value="NZ_JBHTKB010000001.1"/>
</dbReference>
<dbReference type="Pfam" id="PF00623">
    <property type="entry name" value="RNA_pol_Rpb1_2"/>
    <property type="match status" value="1"/>
</dbReference>
<evidence type="ECO:0000256" key="2">
    <source>
        <dbReference type="ARBA" id="ARBA00022679"/>
    </source>
</evidence>
<dbReference type="InterPro" id="IPR045867">
    <property type="entry name" value="DNA-dir_RpoC_beta_prime"/>
</dbReference>
<comment type="function">
    <text evidence="7 8">DNA-dependent RNA polymerase catalyzes the transcription of DNA into RNA using the four ribonucleoside triphosphates as substrates.</text>
</comment>
<dbReference type="HAMAP" id="MF_01322">
    <property type="entry name" value="RNApol_bact_RpoC"/>
    <property type="match status" value="1"/>
</dbReference>